<dbReference type="PANTHER" id="PTHR42826">
    <property type="entry name" value="DICARBOXYLATE TRANSPORTER 2.1, CHLOROPLASTIC"/>
    <property type="match status" value="1"/>
</dbReference>
<comment type="similarity">
    <text evidence="2">Belongs to the SLC13A/DASS transporter (TC 2.A.47) family. DIT1 subfamily.</text>
</comment>
<accession>X1R9Z0</accession>
<dbReference type="GO" id="GO:0022857">
    <property type="term" value="F:transmembrane transporter activity"/>
    <property type="evidence" value="ECO:0007669"/>
    <property type="project" value="InterPro"/>
</dbReference>
<dbReference type="EMBL" id="BARW01014589">
    <property type="protein sequence ID" value="GAI77552.1"/>
    <property type="molecule type" value="Genomic_DNA"/>
</dbReference>
<organism evidence="6">
    <name type="scientific">marine sediment metagenome</name>
    <dbReference type="NCBI Taxonomy" id="412755"/>
    <lineage>
        <taxon>unclassified sequences</taxon>
        <taxon>metagenomes</taxon>
        <taxon>ecological metagenomes</taxon>
    </lineage>
</organism>
<gene>
    <name evidence="6" type="ORF">S12H4_25819</name>
</gene>
<name>X1R9Z0_9ZZZZ</name>
<protein>
    <recommendedName>
        <fullName evidence="7">Citrate transporter-like domain-containing protein</fullName>
    </recommendedName>
</protein>
<dbReference type="GO" id="GO:0016020">
    <property type="term" value="C:membrane"/>
    <property type="evidence" value="ECO:0007669"/>
    <property type="project" value="UniProtKB-SubCell"/>
</dbReference>
<comment type="caution">
    <text evidence="6">The sequence shown here is derived from an EMBL/GenBank/DDBJ whole genome shotgun (WGS) entry which is preliminary data.</text>
</comment>
<evidence type="ECO:0000256" key="2">
    <source>
        <dbReference type="ARBA" id="ARBA00007349"/>
    </source>
</evidence>
<dbReference type="InterPro" id="IPR001898">
    <property type="entry name" value="SLC13A/DASS"/>
</dbReference>
<evidence type="ECO:0000256" key="1">
    <source>
        <dbReference type="ARBA" id="ARBA00004141"/>
    </source>
</evidence>
<proteinExistence type="inferred from homology"/>
<dbReference type="AlphaFoldDB" id="X1R9Z0"/>
<keyword evidence="3" id="KW-0812">Transmembrane</keyword>
<dbReference type="Pfam" id="PF00939">
    <property type="entry name" value="Na_sulph_symp"/>
    <property type="match status" value="1"/>
</dbReference>
<evidence type="ECO:0000256" key="3">
    <source>
        <dbReference type="ARBA" id="ARBA00022692"/>
    </source>
</evidence>
<keyword evidence="5" id="KW-0472">Membrane</keyword>
<evidence type="ECO:0000313" key="6">
    <source>
        <dbReference type="EMBL" id="GAI77552.1"/>
    </source>
</evidence>
<comment type="subcellular location">
    <subcellularLocation>
        <location evidence="1">Membrane</location>
        <topology evidence="1">Multi-pass membrane protein</topology>
    </subcellularLocation>
</comment>
<evidence type="ECO:0000256" key="4">
    <source>
        <dbReference type="ARBA" id="ARBA00022989"/>
    </source>
</evidence>
<reference evidence="6" key="1">
    <citation type="journal article" date="2014" name="Front. Microbiol.">
        <title>High frequency of phylogenetically diverse reductive dehalogenase-homologous genes in deep subseafloor sedimentary metagenomes.</title>
        <authorList>
            <person name="Kawai M."/>
            <person name="Futagami T."/>
            <person name="Toyoda A."/>
            <person name="Takaki Y."/>
            <person name="Nishi S."/>
            <person name="Hori S."/>
            <person name="Arai W."/>
            <person name="Tsubouchi T."/>
            <person name="Morono Y."/>
            <person name="Uchiyama I."/>
            <person name="Ito T."/>
            <person name="Fujiyama A."/>
            <person name="Inagaki F."/>
            <person name="Takami H."/>
        </authorList>
    </citation>
    <scope>NUCLEOTIDE SEQUENCE</scope>
    <source>
        <strain evidence="6">Expedition CK06-06</strain>
    </source>
</reference>
<evidence type="ECO:0000256" key="5">
    <source>
        <dbReference type="ARBA" id="ARBA00023136"/>
    </source>
</evidence>
<sequence>APEGVTREAWHLLAIFVATIVGIIAKPLPMGAVAIIGIVMTALTGTLSITDALSGFGNRVIWLIVTAIHYSAKESSSAQIASPTALVA</sequence>
<evidence type="ECO:0008006" key="7">
    <source>
        <dbReference type="Google" id="ProtNLM"/>
    </source>
</evidence>
<dbReference type="InterPro" id="IPR030676">
    <property type="entry name" value="CitT-rel"/>
</dbReference>
<feature type="non-terminal residue" evidence="6">
    <location>
        <position position="1"/>
    </location>
</feature>
<keyword evidence="4" id="KW-1133">Transmembrane helix</keyword>